<sequence>MGVSSSALKKLESIRILGGVSFLLCAVLARRRAPSISHLPIRQPEENEAKRQEDKCLPQCHRRYTAIRGTPPTIDGDVFKDAWRSAPWSEPFLEIRGADAPDGTGPRPSQGTKMKMMWDDEFLYVAAILEYDTGDEVIAKFTERNSPIFHTDSDFEVFVDPAGCCHQYKELELNAINTVWNLLLTRPYADGGVEVSGRVGKEGEVEHWDVQNQRTATRFLRGALEGRDASCWCCELALAHTDTLARLPTHASAPVVGSSWRINFSRVEKCGQINWVWSPQVVWTPEENRYAGHVNMHLPDAYGHVIFADESGFLDGGLPASAWQDPQWDVRHAAASLYYAAKVFKGKRGRSPATCEELLDSGLVDARAVRGLHLSLDTAGDEPVFRASCKNWVAKMSSDRLLQVVPAGHETEDQLVAMRLEVAALKQSLFERNQEIEQLRASSNHQTQTKTALGPSYYEWNVSEEDFSAYPCTKFFESPEVTLKDHAHLKIRFWPNWEVAQERCAVKVLAPAGTQMRFKIYLNNEWQQGQLGPGADSFARDSLSDARSVPVEVTGDESFYTQFSVAEIDWTECSLWLELDDA</sequence>
<accession>A0A7S1A4R3</accession>
<reference evidence="1" key="1">
    <citation type="submission" date="2021-01" db="EMBL/GenBank/DDBJ databases">
        <authorList>
            <person name="Corre E."/>
            <person name="Pelletier E."/>
            <person name="Niang G."/>
            <person name="Scheremetjew M."/>
            <person name="Finn R."/>
            <person name="Kale V."/>
            <person name="Holt S."/>
            <person name="Cochrane G."/>
            <person name="Meng A."/>
            <person name="Brown T."/>
            <person name="Cohen L."/>
        </authorList>
    </citation>
    <scope>NUCLEOTIDE SEQUENCE</scope>
</reference>
<dbReference type="Gene3D" id="2.60.40.1190">
    <property type="match status" value="1"/>
</dbReference>
<dbReference type="PANTHER" id="PTHR35532:SF5">
    <property type="entry name" value="CARBOHYDRATE-BINDING DOMAIN-CONTAINING PROTEIN"/>
    <property type="match status" value="1"/>
</dbReference>
<organism evidence="1">
    <name type="scientific">Noctiluca scintillans</name>
    <name type="common">Sea sparkle</name>
    <name type="synonym">Red tide dinoflagellate</name>
    <dbReference type="NCBI Taxonomy" id="2966"/>
    <lineage>
        <taxon>Eukaryota</taxon>
        <taxon>Sar</taxon>
        <taxon>Alveolata</taxon>
        <taxon>Dinophyceae</taxon>
        <taxon>Noctilucales</taxon>
        <taxon>Noctilucaceae</taxon>
        <taxon>Noctiluca</taxon>
    </lineage>
</organism>
<proteinExistence type="predicted"/>
<dbReference type="SUPFAM" id="SSF49344">
    <property type="entry name" value="CBD9-like"/>
    <property type="match status" value="1"/>
</dbReference>
<dbReference type="AlphaFoldDB" id="A0A7S1A4R3"/>
<name>A0A7S1A4R3_NOCSC</name>
<protein>
    <recommendedName>
        <fullName evidence="2">Carbohydrate-binding domain-containing protein</fullName>
    </recommendedName>
</protein>
<evidence type="ECO:0008006" key="2">
    <source>
        <dbReference type="Google" id="ProtNLM"/>
    </source>
</evidence>
<dbReference type="PANTHER" id="PTHR35532">
    <property type="entry name" value="SIMILAR TO POLYHYDROXYALKANOATE DEPOLYMERASE"/>
    <property type="match status" value="1"/>
</dbReference>
<gene>
    <name evidence="1" type="ORF">NSCI0253_LOCUS17065</name>
</gene>
<dbReference type="CDD" id="cd09620">
    <property type="entry name" value="CBM9_like_3"/>
    <property type="match status" value="1"/>
</dbReference>
<dbReference type="EMBL" id="HBFQ01024191">
    <property type="protein sequence ID" value="CAD8842717.1"/>
    <property type="molecule type" value="Transcribed_RNA"/>
</dbReference>
<evidence type="ECO:0000313" key="1">
    <source>
        <dbReference type="EMBL" id="CAD8842717.1"/>
    </source>
</evidence>